<dbReference type="InterPro" id="IPR040235">
    <property type="entry name" value="Nicolin-1"/>
</dbReference>
<dbReference type="PANTHER" id="PTHR31239">
    <property type="entry name" value="NICOLIN 1"/>
    <property type="match status" value="1"/>
</dbReference>
<organism evidence="1 2">
    <name type="scientific">Podarcis lilfordi</name>
    <name type="common">Lilford's wall lizard</name>
    <dbReference type="NCBI Taxonomy" id="74358"/>
    <lineage>
        <taxon>Eukaryota</taxon>
        <taxon>Metazoa</taxon>
        <taxon>Chordata</taxon>
        <taxon>Craniata</taxon>
        <taxon>Vertebrata</taxon>
        <taxon>Euteleostomi</taxon>
        <taxon>Lepidosauria</taxon>
        <taxon>Squamata</taxon>
        <taxon>Bifurcata</taxon>
        <taxon>Unidentata</taxon>
        <taxon>Episquamata</taxon>
        <taxon>Laterata</taxon>
        <taxon>Lacertibaenia</taxon>
        <taxon>Lacertidae</taxon>
        <taxon>Podarcis</taxon>
    </lineage>
</organism>
<reference evidence="1" key="1">
    <citation type="submission" date="2022-12" db="EMBL/GenBank/DDBJ databases">
        <authorList>
            <person name="Alioto T."/>
            <person name="Alioto T."/>
            <person name="Gomez Garrido J."/>
        </authorList>
    </citation>
    <scope>NUCLEOTIDE SEQUENCE</scope>
</reference>
<protein>
    <submittedName>
        <fullName evidence="1">Uncharacterized protein</fullName>
    </submittedName>
</protein>
<evidence type="ECO:0000313" key="2">
    <source>
        <dbReference type="Proteomes" id="UP001178461"/>
    </source>
</evidence>
<dbReference type="EMBL" id="OX395127">
    <property type="protein sequence ID" value="CAI5766985.1"/>
    <property type="molecule type" value="Genomic_DNA"/>
</dbReference>
<gene>
    <name evidence="1" type="ORF">PODLI_1B019326</name>
</gene>
<sequence>MAREAAQYTVRNAVAAQVDGQMWSWRSGASVIDVLLPRRRPFFLQEIVFRNYYTAFLTVRMQQQNFTNKGRKSRSSWVTCLRNYCLMPNPHTEEGSQDYFCFSRNQMLCSVDRAIAMRLILRQPSPTWLRFSIEELQLCPGDQEIPSCDPWLPGQLSLLPTLDGISKDLQWHQKHQAATSEHPAIPLLCICDTRKDKKAVWRTCRKVSLSDSHIHHPKSGQETFVWSSPMLTKSFQKSSKCGC</sequence>
<dbReference type="AlphaFoldDB" id="A0AA35JVV2"/>
<dbReference type="Proteomes" id="UP001178461">
    <property type="component" value="Chromosome 2"/>
</dbReference>
<dbReference type="PANTHER" id="PTHR31239:SF2">
    <property type="entry name" value="NICOLIN-1"/>
    <property type="match status" value="1"/>
</dbReference>
<keyword evidence="2" id="KW-1185">Reference proteome</keyword>
<name>A0AA35JVV2_9SAUR</name>
<proteinExistence type="predicted"/>
<accession>A0AA35JVV2</accession>
<evidence type="ECO:0000313" key="1">
    <source>
        <dbReference type="EMBL" id="CAI5766985.1"/>
    </source>
</evidence>
<dbReference type="GO" id="GO:0005654">
    <property type="term" value="C:nucleoplasm"/>
    <property type="evidence" value="ECO:0007669"/>
    <property type="project" value="TreeGrafter"/>
</dbReference>